<sequence length="46" mass="5324">MGSTIMCFSLFITIRSSLQSSIGNYIRLLEILLVHFRKAIILYTFI</sequence>
<proteinExistence type="predicted"/>
<name>A0A2C9UUU4_MANES</name>
<accession>A0A2C9UUU4</accession>
<protein>
    <submittedName>
        <fullName evidence="1">Uncharacterized protein</fullName>
    </submittedName>
</protein>
<evidence type="ECO:0000313" key="1">
    <source>
        <dbReference type="EMBL" id="OAY34703.1"/>
    </source>
</evidence>
<dbReference type="AlphaFoldDB" id="A0A2C9UUU4"/>
<reference evidence="1" key="1">
    <citation type="submission" date="2016-02" db="EMBL/GenBank/DDBJ databases">
        <title>WGS assembly of Manihot esculenta.</title>
        <authorList>
            <person name="Bredeson J.V."/>
            <person name="Prochnik S.E."/>
            <person name="Lyons J.B."/>
            <person name="Schmutz J."/>
            <person name="Grimwood J."/>
            <person name="Vrebalov J."/>
            <person name="Bart R.S."/>
            <person name="Amuge T."/>
            <person name="Ferguson M.E."/>
            <person name="Green R."/>
            <person name="Putnam N."/>
            <person name="Stites J."/>
            <person name="Rounsley S."/>
            <person name="Rokhsar D.S."/>
        </authorList>
    </citation>
    <scope>NUCLEOTIDE SEQUENCE [LARGE SCALE GENOMIC DNA]</scope>
    <source>
        <tissue evidence="1">Leaf</tissue>
    </source>
</reference>
<organism evidence="1">
    <name type="scientific">Manihot esculenta</name>
    <name type="common">Cassava</name>
    <name type="synonym">Jatropha manihot</name>
    <dbReference type="NCBI Taxonomy" id="3983"/>
    <lineage>
        <taxon>Eukaryota</taxon>
        <taxon>Viridiplantae</taxon>
        <taxon>Streptophyta</taxon>
        <taxon>Embryophyta</taxon>
        <taxon>Tracheophyta</taxon>
        <taxon>Spermatophyta</taxon>
        <taxon>Magnoliopsida</taxon>
        <taxon>eudicotyledons</taxon>
        <taxon>Gunneridae</taxon>
        <taxon>Pentapetalae</taxon>
        <taxon>rosids</taxon>
        <taxon>fabids</taxon>
        <taxon>Malpighiales</taxon>
        <taxon>Euphorbiaceae</taxon>
        <taxon>Crotonoideae</taxon>
        <taxon>Manihoteae</taxon>
        <taxon>Manihot</taxon>
    </lineage>
</organism>
<gene>
    <name evidence="1" type="ORF">MANES_12G040700</name>
</gene>
<dbReference type="EMBL" id="CM004398">
    <property type="protein sequence ID" value="OAY34703.1"/>
    <property type="molecule type" value="Genomic_DNA"/>
</dbReference>